<evidence type="ECO:0000256" key="1">
    <source>
        <dbReference type="SAM" id="Phobius"/>
    </source>
</evidence>
<keyword evidence="2" id="KW-0614">Plasmid</keyword>
<gene>
    <name evidence="2" type="ORF">LSO58_18520</name>
</gene>
<dbReference type="EMBL" id="CP089047">
    <property type="protein sequence ID" value="UYF77431.1"/>
    <property type="molecule type" value="Genomic_DNA"/>
</dbReference>
<keyword evidence="1" id="KW-1133">Transmembrane helix</keyword>
<dbReference type="AlphaFoldDB" id="A0AA46PJ88"/>
<name>A0AA46PJ88_9GAMM</name>
<proteinExistence type="predicted"/>
<evidence type="ECO:0000313" key="2">
    <source>
        <dbReference type="EMBL" id="UYF77431.1"/>
    </source>
</evidence>
<reference evidence="2" key="1">
    <citation type="journal article" date="2022" name="J Glob Antimicrob Resist">
        <title>Comparative analysis of IMP-4- and OXA-58-containing plasmids of three carbapenemase-producing Acinetobacter ursingii strains in the Netherlands.</title>
        <authorList>
            <person name="Hendrickx A.P.A."/>
            <person name="Schade R.P."/>
            <person name="Landman F."/>
            <person name="Bosch T."/>
            <person name="Schouls L.M."/>
            <person name="van Dijk K."/>
        </authorList>
    </citation>
    <scope>NUCLEOTIDE SEQUENCE</scope>
    <source>
        <strain evidence="2">RIVM_C010761</strain>
    </source>
</reference>
<keyword evidence="1" id="KW-0812">Transmembrane</keyword>
<protein>
    <submittedName>
        <fullName evidence="2">Uncharacterized protein</fullName>
    </submittedName>
</protein>
<geneLocation type="plasmid" evidence="2 3">
    <name>pRIVM_C010761_3</name>
</geneLocation>
<accession>A0AA46PJ88</accession>
<sequence>MELNNTNFQLKTVLLSYCRMQSEKLKYKYMDGYVDPESCATYLYPVVCFLTESEFMYYYSRNKDQDSEILFEYEENKDLSLFKPIKVTPTTALKSISFSMIAPFFYFWLKMLVERYFDKLELIYIHFPKEQIFKN</sequence>
<feature type="transmembrane region" description="Helical" evidence="1">
    <location>
        <begin position="91"/>
        <end position="109"/>
    </location>
</feature>
<organism evidence="2 3">
    <name type="scientific">Acinetobacter ursingii</name>
    <dbReference type="NCBI Taxonomy" id="108980"/>
    <lineage>
        <taxon>Bacteria</taxon>
        <taxon>Pseudomonadati</taxon>
        <taxon>Pseudomonadota</taxon>
        <taxon>Gammaproteobacteria</taxon>
        <taxon>Moraxellales</taxon>
        <taxon>Moraxellaceae</taxon>
        <taxon>Acinetobacter</taxon>
    </lineage>
</organism>
<keyword evidence="1" id="KW-0472">Membrane</keyword>
<evidence type="ECO:0000313" key="3">
    <source>
        <dbReference type="Proteomes" id="UP001164081"/>
    </source>
</evidence>
<dbReference type="Proteomes" id="UP001164081">
    <property type="component" value="Plasmid pRIVM_C010761_3"/>
</dbReference>
<dbReference type="RefSeq" id="WP_225761869.1">
    <property type="nucleotide sequence ID" value="NZ_CP089047.1"/>
</dbReference>